<dbReference type="GO" id="GO:0005634">
    <property type="term" value="C:nucleus"/>
    <property type="evidence" value="ECO:0007669"/>
    <property type="project" value="UniProtKB-SubCell"/>
</dbReference>
<organism evidence="7 8">
    <name type="scientific">Heterorhabditis bacteriophora</name>
    <name type="common">Entomopathogenic nematode worm</name>
    <dbReference type="NCBI Taxonomy" id="37862"/>
    <lineage>
        <taxon>Eukaryota</taxon>
        <taxon>Metazoa</taxon>
        <taxon>Ecdysozoa</taxon>
        <taxon>Nematoda</taxon>
        <taxon>Chromadorea</taxon>
        <taxon>Rhabditida</taxon>
        <taxon>Rhabditina</taxon>
        <taxon>Rhabditomorpha</taxon>
        <taxon>Strongyloidea</taxon>
        <taxon>Heterorhabditidae</taxon>
        <taxon>Heterorhabditis</taxon>
    </lineage>
</organism>
<reference evidence="8" key="1">
    <citation type="submission" date="2016-11" db="UniProtKB">
        <authorList>
            <consortium name="WormBaseParasite"/>
        </authorList>
    </citation>
    <scope>IDENTIFICATION</scope>
</reference>
<evidence type="ECO:0000259" key="6">
    <source>
        <dbReference type="PROSITE" id="PS51917"/>
    </source>
</evidence>
<dbReference type="GO" id="GO:0061133">
    <property type="term" value="F:endopeptidase activator activity"/>
    <property type="evidence" value="ECO:0007669"/>
    <property type="project" value="TreeGrafter"/>
</dbReference>
<sequence length="213" mass="23248">MSAMFSNSRSNQGVSSGHLAEFKAGRSFLHPGSTSSKKKVVAEKAKGLVFIKQSSDQLIHFCWKNRETGAVVDATRGGSSERSTAAAAAANLAGLSGSEVVFLQLYIFTSKRNFKKIGLNNFLIASMMHIQLQELGTLGGLDQQQLMQLLQFMNHGGSDASTLLPQLPPSSDRNGGAGNGRNYITLDYVADSIYRNDLMKWFLKICLLHQKFL</sequence>
<dbReference type="PANTHER" id="PTHR12225:SF0">
    <property type="entry name" value="PROTEASOMAL UBIQUITIN RECEPTOR ADRM1"/>
    <property type="match status" value="1"/>
</dbReference>
<evidence type="ECO:0000256" key="1">
    <source>
        <dbReference type="ARBA" id="ARBA00004123"/>
    </source>
</evidence>
<evidence type="ECO:0000313" key="7">
    <source>
        <dbReference type="Proteomes" id="UP000095283"/>
    </source>
</evidence>
<keyword evidence="3" id="KW-0963">Cytoplasm</keyword>
<evidence type="ECO:0000256" key="3">
    <source>
        <dbReference type="ARBA" id="ARBA00022490"/>
    </source>
</evidence>
<name>A0A1I7XAE2_HETBA</name>
<evidence type="ECO:0000256" key="4">
    <source>
        <dbReference type="ARBA" id="ARBA00022942"/>
    </source>
</evidence>
<dbReference type="InterPro" id="IPR044868">
    <property type="entry name" value="Rpn13/ADRM1_Pru"/>
</dbReference>
<feature type="domain" description="Pru" evidence="6">
    <location>
        <begin position="14"/>
        <end position="156"/>
    </location>
</feature>
<dbReference type="Gene3D" id="2.30.29.70">
    <property type="entry name" value="Proteasomal ubiquitin receptor Rpn13/ADRM1"/>
    <property type="match status" value="1"/>
</dbReference>
<dbReference type="GO" id="GO:0008541">
    <property type="term" value="C:proteasome regulatory particle, lid subcomplex"/>
    <property type="evidence" value="ECO:0007669"/>
    <property type="project" value="TreeGrafter"/>
</dbReference>
<dbReference type="Pfam" id="PF04683">
    <property type="entry name" value="Rpn13_ADRM1_Pru"/>
    <property type="match status" value="1"/>
</dbReference>
<evidence type="ECO:0000256" key="5">
    <source>
        <dbReference type="ARBA" id="ARBA00023242"/>
    </source>
</evidence>
<protein>
    <submittedName>
        <fullName evidence="8">Pru domain-containing protein</fullName>
    </submittedName>
</protein>
<keyword evidence="7" id="KW-1185">Reference proteome</keyword>
<evidence type="ECO:0000256" key="2">
    <source>
        <dbReference type="ARBA" id="ARBA00004496"/>
    </source>
</evidence>
<evidence type="ECO:0000313" key="8">
    <source>
        <dbReference type="WBParaSite" id="Hba_14561"/>
    </source>
</evidence>
<dbReference type="WBParaSite" id="Hba_14561">
    <property type="protein sequence ID" value="Hba_14561"/>
    <property type="gene ID" value="Hba_14561"/>
</dbReference>
<dbReference type="GO" id="GO:0070628">
    <property type="term" value="F:proteasome binding"/>
    <property type="evidence" value="ECO:0007669"/>
    <property type="project" value="TreeGrafter"/>
</dbReference>
<proteinExistence type="predicted"/>
<dbReference type="InterPro" id="IPR006773">
    <property type="entry name" value="Rpn13/ADRM1"/>
</dbReference>
<keyword evidence="5" id="KW-0539">Nucleus</keyword>
<comment type="subcellular location">
    <subcellularLocation>
        <location evidence="2">Cytoplasm</location>
    </subcellularLocation>
    <subcellularLocation>
        <location evidence="1">Nucleus</location>
    </subcellularLocation>
</comment>
<dbReference type="Proteomes" id="UP000095283">
    <property type="component" value="Unplaced"/>
</dbReference>
<dbReference type="AlphaFoldDB" id="A0A1I7XAE2"/>
<dbReference type="PANTHER" id="PTHR12225">
    <property type="entry name" value="ADHESION REGULATING MOLECULE 1 110 KDA CELL MEMBRANE GLYCOPROTEIN"/>
    <property type="match status" value="1"/>
</dbReference>
<dbReference type="InterPro" id="IPR038633">
    <property type="entry name" value="Rpn13/ADRM1_Pru_sf"/>
</dbReference>
<keyword evidence="4" id="KW-0647">Proteasome</keyword>
<accession>A0A1I7XAE2</accession>
<dbReference type="PROSITE" id="PS51917">
    <property type="entry name" value="PRU"/>
    <property type="match status" value="1"/>
</dbReference>
<dbReference type="GO" id="GO:0005737">
    <property type="term" value="C:cytoplasm"/>
    <property type="evidence" value="ECO:0007669"/>
    <property type="project" value="UniProtKB-SubCell"/>
</dbReference>